<organism evidence="1 2">
    <name type="scientific">Aspergillus puulaauensis</name>
    <dbReference type="NCBI Taxonomy" id="1220207"/>
    <lineage>
        <taxon>Eukaryota</taxon>
        <taxon>Fungi</taxon>
        <taxon>Dikarya</taxon>
        <taxon>Ascomycota</taxon>
        <taxon>Pezizomycotina</taxon>
        <taxon>Eurotiomycetes</taxon>
        <taxon>Eurotiomycetidae</taxon>
        <taxon>Eurotiales</taxon>
        <taxon>Aspergillaceae</taxon>
        <taxon>Aspergillus</taxon>
    </lineage>
</organism>
<sequence length="363" mass="38923">MCIAILTTTHPTYRFIILNNRDEFLSRPTAPARWWSSPGSSTNTAATSPPVLSARDLARPAHGTWLGINKVGRVGVLTNCLETDCARAVGGRSRGSVIKDWLTSCPSGERMGGHARDVNGKEQGSIEEFVSSLADLGDVGGFNLLIGDVREADHGRGLAIISNRRAGGALASDSASLSGYCAPSGEAREQLQVRWVDWGGIESGTGETIALSNMTLGDDDHQSKWKKVALGEKLTAEAVGASLRAGDEEDVLIERLFEVLSTDTLPCLPGGFEESAEAYLGLLRESIYIPVIGKAVQHRKDKGATVLNPSYMDGLYGTQTQTVMLIGHDGRVRLIARTLFDEGGRRLSGEESESRFDFVVGMS</sequence>
<reference evidence="1" key="2">
    <citation type="submission" date="2021-02" db="EMBL/GenBank/DDBJ databases">
        <title>Aspergillus puulaauensis MK2 genome sequence.</title>
        <authorList>
            <person name="Futagami T."/>
            <person name="Mori K."/>
            <person name="Kadooka C."/>
            <person name="Tanaka T."/>
        </authorList>
    </citation>
    <scope>NUCLEOTIDE SEQUENCE</scope>
    <source>
        <strain evidence="1">MK2</strain>
    </source>
</reference>
<dbReference type="PANTHER" id="PTHR17985:SF8">
    <property type="entry name" value="TRANSPORT AND GOLGI ORGANIZATION PROTEIN 2 HOMOLOG"/>
    <property type="match status" value="1"/>
</dbReference>
<dbReference type="KEGG" id="apuu:APUU_61184S"/>
<dbReference type="PANTHER" id="PTHR17985">
    <property type="entry name" value="SER/THR-RICH PROTEIN T10 IN DGCR REGION"/>
    <property type="match status" value="1"/>
</dbReference>
<dbReference type="GO" id="GO:0009306">
    <property type="term" value="P:protein secretion"/>
    <property type="evidence" value="ECO:0007669"/>
    <property type="project" value="TreeGrafter"/>
</dbReference>
<accession>A0A7R8AR60</accession>
<dbReference type="Pfam" id="PF05742">
    <property type="entry name" value="TANGO2"/>
    <property type="match status" value="1"/>
</dbReference>
<dbReference type="OrthoDB" id="191601at2759"/>
<gene>
    <name evidence="1" type="ORF">APUU_61184S</name>
</gene>
<dbReference type="InterPro" id="IPR008551">
    <property type="entry name" value="TANGO2"/>
</dbReference>
<protein>
    <recommendedName>
        <fullName evidence="3">DUF833-domain-containing protein</fullName>
    </recommendedName>
</protein>
<dbReference type="Proteomes" id="UP000654913">
    <property type="component" value="Chromosome 6"/>
</dbReference>
<dbReference type="AlphaFoldDB" id="A0A7R8AR60"/>
<evidence type="ECO:0000313" key="2">
    <source>
        <dbReference type="Proteomes" id="UP000654913"/>
    </source>
</evidence>
<reference evidence="1" key="1">
    <citation type="submission" date="2021-01" db="EMBL/GenBank/DDBJ databases">
        <authorList>
            <consortium name="Aspergillus puulaauensis MK2 genome sequencing consortium"/>
            <person name="Kazuki M."/>
            <person name="Futagami T."/>
        </authorList>
    </citation>
    <scope>NUCLEOTIDE SEQUENCE</scope>
    <source>
        <strain evidence="1">MK2</strain>
    </source>
</reference>
<evidence type="ECO:0000313" key="1">
    <source>
        <dbReference type="EMBL" id="BCS28136.1"/>
    </source>
</evidence>
<proteinExistence type="predicted"/>
<name>A0A7R8AR60_9EURO</name>
<dbReference type="GO" id="GO:0005794">
    <property type="term" value="C:Golgi apparatus"/>
    <property type="evidence" value="ECO:0007669"/>
    <property type="project" value="TreeGrafter"/>
</dbReference>
<keyword evidence="2" id="KW-1185">Reference proteome</keyword>
<evidence type="ECO:0008006" key="3">
    <source>
        <dbReference type="Google" id="ProtNLM"/>
    </source>
</evidence>
<dbReference type="GeneID" id="64978133"/>
<dbReference type="RefSeq" id="XP_041560322.1">
    <property type="nucleotide sequence ID" value="XM_041694497.1"/>
</dbReference>
<dbReference type="EMBL" id="AP024448">
    <property type="protein sequence ID" value="BCS28136.1"/>
    <property type="molecule type" value="Genomic_DNA"/>
</dbReference>
<dbReference type="GO" id="GO:0007030">
    <property type="term" value="P:Golgi organization"/>
    <property type="evidence" value="ECO:0007669"/>
    <property type="project" value="TreeGrafter"/>
</dbReference>